<protein>
    <submittedName>
        <fullName evidence="1">Uncharacterized protein</fullName>
    </submittedName>
</protein>
<comment type="caution">
    <text evidence="1">The sequence shown here is derived from an EMBL/GenBank/DDBJ whole genome shotgun (WGS) entry which is preliminary data.</text>
</comment>
<evidence type="ECO:0000313" key="1">
    <source>
        <dbReference type="EMBL" id="EOQ87541.1"/>
    </source>
</evidence>
<reference evidence="1 2" key="1">
    <citation type="submission" date="2013-04" db="EMBL/GenBank/DDBJ databases">
        <authorList>
            <person name="Harkins D.M."/>
            <person name="Durkin A.S."/>
            <person name="Brinkac L.M."/>
            <person name="Haft D.H."/>
            <person name="Selengut J.D."/>
            <person name="Sanka R."/>
            <person name="DePew J."/>
            <person name="Purushe J."/>
            <person name="Hartskeerl R.A."/>
            <person name="Ahmed A."/>
            <person name="van der Linden H."/>
            <person name="Goris M.G.A."/>
            <person name="Vinetz J.M."/>
            <person name="Sutton G.G."/>
            <person name="Nierman W.C."/>
            <person name="Fouts D.E."/>
        </authorList>
    </citation>
    <scope>NUCLEOTIDE SEQUENCE [LARGE SCALE GENOMIC DNA]</scope>
    <source>
        <strain evidence="1 2">Sao Paulo</strain>
    </source>
</reference>
<accession>A0A5E8H7V9</accession>
<dbReference type="STRING" id="1249483.LEP1GSC202_2986"/>
<name>A0A5E8H7V9_9LEPT</name>
<dbReference type="EMBL" id="AOGX02000035">
    <property type="protein sequence ID" value="EOQ87541.1"/>
    <property type="molecule type" value="Genomic_DNA"/>
</dbReference>
<proteinExistence type="predicted"/>
<dbReference type="Proteomes" id="UP000013996">
    <property type="component" value="Unassembled WGS sequence"/>
</dbReference>
<evidence type="ECO:0000313" key="2">
    <source>
        <dbReference type="Proteomes" id="UP000013996"/>
    </source>
</evidence>
<dbReference type="AlphaFoldDB" id="A0A5E8H7V9"/>
<gene>
    <name evidence="1" type="ORF">LEP1GSC202_2986</name>
</gene>
<sequence length="56" mass="6445">MRKCLDIKHAPIGFHWKMVSKSCPSLKRKSGNGDLLFFAYLVRICKSHRSALAFFC</sequence>
<organism evidence="1 2">
    <name type="scientific">Leptospira yanagawae serovar Saopaulo str. Sao Paulo = ATCC 700523</name>
    <dbReference type="NCBI Taxonomy" id="1249483"/>
    <lineage>
        <taxon>Bacteria</taxon>
        <taxon>Pseudomonadati</taxon>
        <taxon>Spirochaetota</taxon>
        <taxon>Spirochaetia</taxon>
        <taxon>Leptospirales</taxon>
        <taxon>Leptospiraceae</taxon>
        <taxon>Leptospira</taxon>
    </lineage>
</organism>